<protein>
    <submittedName>
        <fullName evidence="16">Formate dehydrogenase subunit gamma</fullName>
    </submittedName>
</protein>
<evidence type="ECO:0000256" key="2">
    <source>
        <dbReference type="ARBA" id="ARBA00004651"/>
    </source>
</evidence>
<evidence type="ECO:0000313" key="16">
    <source>
        <dbReference type="EMBL" id="HHI97353.1"/>
    </source>
</evidence>
<dbReference type="GO" id="GO:0015944">
    <property type="term" value="P:formate oxidation"/>
    <property type="evidence" value="ECO:0007669"/>
    <property type="project" value="TreeGrafter"/>
</dbReference>
<keyword evidence="11" id="KW-0408">Iron</keyword>
<feature type="transmembrane region" description="Helical" evidence="13">
    <location>
        <begin position="139"/>
        <end position="160"/>
    </location>
</feature>
<feature type="transmembrane region" description="Helical" evidence="13">
    <location>
        <begin position="198"/>
        <end position="218"/>
    </location>
</feature>
<keyword evidence="6" id="KW-0349">Heme</keyword>
<dbReference type="PANTHER" id="PTHR30074:SF6">
    <property type="entry name" value="FORMATE DEHYDROGENASE GAMMA SUBUNIT"/>
    <property type="match status" value="1"/>
</dbReference>
<dbReference type="InterPro" id="IPR011577">
    <property type="entry name" value="Cyt_b561_bac/Ni-Hgenase"/>
</dbReference>
<evidence type="ECO:0000256" key="7">
    <source>
        <dbReference type="ARBA" id="ARBA00022692"/>
    </source>
</evidence>
<dbReference type="SUPFAM" id="SSF81342">
    <property type="entry name" value="Transmembrane di-heme cytochromes"/>
    <property type="match status" value="1"/>
</dbReference>
<dbReference type="EMBL" id="DROK01000165">
    <property type="protein sequence ID" value="HHI97353.1"/>
    <property type="molecule type" value="Genomic_DNA"/>
</dbReference>
<evidence type="ECO:0000256" key="5">
    <source>
        <dbReference type="ARBA" id="ARBA00022475"/>
    </source>
</evidence>
<comment type="cofactor">
    <cofactor evidence="1">
        <name>heme</name>
        <dbReference type="ChEBI" id="CHEBI:30413"/>
    </cofactor>
</comment>
<evidence type="ECO:0000256" key="3">
    <source>
        <dbReference type="ARBA" id="ARBA00010747"/>
    </source>
</evidence>
<dbReference type="Pfam" id="PF01292">
    <property type="entry name" value="Ni_hydr_CYTB"/>
    <property type="match status" value="1"/>
</dbReference>
<evidence type="ECO:0000256" key="13">
    <source>
        <dbReference type="SAM" id="Phobius"/>
    </source>
</evidence>
<organism evidence="16">
    <name type="scientific">Thermodesulfatator atlanticus</name>
    <dbReference type="NCBI Taxonomy" id="501497"/>
    <lineage>
        <taxon>Bacteria</taxon>
        <taxon>Pseudomonadati</taxon>
        <taxon>Thermodesulfobacteriota</taxon>
        <taxon>Thermodesulfobacteria</taxon>
        <taxon>Thermodesulfobacteriales</taxon>
        <taxon>Thermodesulfatatoraceae</taxon>
        <taxon>Thermodesulfatator</taxon>
    </lineage>
</organism>
<keyword evidence="8" id="KW-0479">Metal-binding</keyword>
<reference evidence="16" key="1">
    <citation type="journal article" date="2020" name="mSystems">
        <title>Genome- and Community-Level Interaction Insights into Carbon Utilization and Element Cycling Functions of Hydrothermarchaeota in Hydrothermal Sediment.</title>
        <authorList>
            <person name="Zhou Z."/>
            <person name="Liu Y."/>
            <person name="Xu W."/>
            <person name="Pan J."/>
            <person name="Luo Z.H."/>
            <person name="Li M."/>
        </authorList>
    </citation>
    <scope>NUCLEOTIDE SEQUENCE [LARGE SCALE GENOMIC DNA]</scope>
    <source>
        <strain evidence="16">HyVt-533</strain>
    </source>
</reference>
<gene>
    <name evidence="16" type="ORF">ENJ96_05830</name>
</gene>
<evidence type="ECO:0000256" key="10">
    <source>
        <dbReference type="ARBA" id="ARBA00022989"/>
    </source>
</evidence>
<keyword evidence="10 13" id="KW-1133">Transmembrane helix</keyword>
<evidence type="ECO:0000256" key="12">
    <source>
        <dbReference type="ARBA" id="ARBA00023136"/>
    </source>
</evidence>
<feature type="chain" id="PRO_5030508434" evidence="14">
    <location>
        <begin position="20"/>
        <end position="286"/>
    </location>
</feature>
<feature type="transmembrane region" description="Helical" evidence="13">
    <location>
        <begin position="230"/>
        <end position="256"/>
    </location>
</feature>
<feature type="domain" description="Cytochrome b561 bacterial/Ni-hydrogenase" evidence="15">
    <location>
        <begin position="97"/>
        <end position="266"/>
    </location>
</feature>
<comment type="subcellular location">
    <subcellularLocation>
        <location evidence="2">Cell membrane</location>
        <topology evidence="2">Multi-pass membrane protein</topology>
    </subcellularLocation>
</comment>
<dbReference type="Proteomes" id="UP000886101">
    <property type="component" value="Unassembled WGS sequence"/>
</dbReference>
<dbReference type="GO" id="GO:0005886">
    <property type="term" value="C:plasma membrane"/>
    <property type="evidence" value="ECO:0007669"/>
    <property type="project" value="UniProtKB-SubCell"/>
</dbReference>
<evidence type="ECO:0000256" key="11">
    <source>
        <dbReference type="ARBA" id="ARBA00023004"/>
    </source>
</evidence>
<dbReference type="GO" id="GO:0046872">
    <property type="term" value="F:metal ion binding"/>
    <property type="evidence" value="ECO:0007669"/>
    <property type="project" value="UniProtKB-KW"/>
</dbReference>
<keyword evidence="4" id="KW-0813">Transport</keyword>
<evidence type="ECO:0000259" key="15">
    <source>
        <dbReference type="Pfam" id="PF01292"/>
    </source>
</evidence>
<dbReference type="GO" id="GO:0009326">
    <property type="term" value="C:formate dehydrogenase complex"/>
    <property type="evidence" value="ECO:0007669"/>
    <property type="project" value="InterPro"/>
</dbReference>
<comment type="similarity">
    <text evidence="3">Belongs to the formate dehydrogenase gamma subunit family.</text>
</comment>
<evidence type="ECO:0000256" key="14">
    <source>
        <dbReference type="SAM" id="SignalP"/>
    </source>
</evidence>
<keyword evidence="9" id="KW-0249">Electron transport</keyword>
<proteinExistence type="inferred from homology"/>
<feature type="transmembrane region" description="Helical" evidence="13">
    <location>
        <begin position="94"/>
        <end position="127"/>
    </location>
</feature>
<keyword evidence="14" id="KW-0732">Signal</keyword>
<dbReference type="InterPro" id="IPR016174">
    <property type="entry name" value="Di-haem_cyt_TM"/>
</dbReference>
<evidence type="ECO:0000256" key="6">
    <source>
        <dbReference type="ARBA" id="ARBA00022617"/>
    </source>
</evidence>
<sequence length="286" mass="32152">MKKLVLFLLLIIVPAAVLAAGLLRVPATVSTTEIFRALNPIITDAWPREGREFITRVNSFKNYYGVLLAGLPLIFLVHYVVFGPKKFPESGEKVFYYGVFLRLVHWGAALTMSLLVLSGLAVIFAKFLGGGALVLKLRAVHVGAAFSFVPFGVLLFLLLLKDMFPAPYDLKWFLVLGGYLWRRQRPVPAGKFNAGQKLWFWLGTVGGIVMFYTGYTLYQFKAPVSVLRQYLVIHLSLGLAVFGLFLVHLYMSLLAVKGALRSMISGYKDREEVAYMHPKYYEKLKS</sequence>
<dbReference type="Gene3D" id="1.20.950.20">
    <property type="entry name" value="Transmembrane di-heme cytochromes, Chain C"/>
    <property type="match status" value="1"/>
</dbReference>
<name>A0A7V5P008_9BACT</name>
<feature type="transmembrane region" description="Helical" evidence="13">
    <location>
        <begin position="63"/>
        <end position="82"/>
    </location>
</feature>
<accession>A0A7V5P008</accession>
<dbReference type="InterPro" id="IPR051817">
    <property type="entry name" value="FDH_cytochrome_b556_subunit"/>
</dbReference>
<evidence type="ECO:0000256" key="1">
    <source>
        <dbReference type="ARBA" id="ARBA00001971"/>
    </source>
</evidence>
<comment type="caution">
    <text evidence="16">The sequence shown here is derived from an EMBL/GenBank/DDBJ whole genome shotgun (WGS) entry which is preliminary data.</text>
</comment>
<dbReference type="GO" id="GO:0022904">
    <property type="term" value="P:respiratory electron transport chain"/>
    <property type="evidence" value="ECO:0007669"/>
    <property type="project" value="InterPro"/>
</dbReference>
<dbReference type="GO" id="GO:0008863">
    <property type="term" value="F:formate dehydrogenase (NAD+) activity"/>
    <property type="evidence" value="ECO:0007669"/>
    <property type="project" value="InterPro"/>
</dbReference>
<keyword evidence="7 13" id="KW-0812">Transmembrane</keyword>
<evidence type="ECO:0000256" key="4">
    <source>
        <dbReference type="ARBA" id="ARBA00022448"/>
    </source>
</evidence>
<dbReference type="NCBIfam" id="TIGR01583">
    <property type="entry name" value="formate-DH-gamm"/>
    <property type="match status" value="1"/>
</dbReference>
<dbReference type="AlphaFoldDB" id="A0A7V5P008"/>
<dbReference type="GO" id="GO:0009061">
    <property type="term" value="P:anaerobic respiration"/>
    <property type="evidence" value="ECO:0007669"/>
    <property type="project" value="TreeGrafter"/>
</dbReference>
<keyword evidence="5" id="KW-1003">Cell membrane</keyword>
<evidence type="ECO:0000256" key="8">
    <source>
        <dbReference type="ARBA" id="ARBA00022723"/>
    </source>
</evidence>
<feature type="signal peptide" evidence="14">
    <location>
        <begin position="1"/>
        <end position="19"/>
    </location>
</feature>
<dbReference type="PANTHER" id="PTHR30074">
    <property type="entry name" value="FORMATE DEHYDROGENASE, NITRATE-INDUCIBLE, CYTOCHROME B556 FDN SUBUNIT"/>
    <property type="match status" value="1"/>
</dbReference>
<evidence type="ECO:0000256" key="9">
    <source>
        <dbReference type="ARBA" id="ARBA00022982"/>
    </source>
</evidence>
<dbReference type="GO" id="GO:0009055">
    <property type="term" value="F:electron transfer activity"/>
    <property type="evidence" value="ECO:0007669"/>
    <property type="project" value="InterPro"/>
</dbReference>
<dbReference type="GO" id="GO:0036397">
    <property type="term" value="F:formate dehydrogenase (quinone) activity"/>
    <property type="evidence" value="ECO:0007669"/>
    <property type="project" value="TreeGrafter"/>
</dbReference>
<dbReference type="InterPro" id="IPR006471">
    <property type="entry name" value="Formate_DH_gsu"/>
</dbReference>
<keyword evidence="12 13" id="KW-0472">Membrane</keyword>